<evidence type="ECO:0000259" key="8">
    <source>
        <dbReference type="Pfam" id="PF02397"/>
    </source>
</evidence>
<dbReference type="RefSeq" id="WP_323446442.1">
    <property type="nucleotide sequence ID" value="NZ_BSBI01000003.1"/>
</dbReference>
<keyword evidence="5 7" id="KW-1133">Transmembrane helix</keyword>
<proteinExistence type="inferred from homology"/>
<evidence type="ECO:0000313" key="10">
    <source>
        <dbReference type="Proteomes" id="UP001291653"/>
    </source>
</evidence>
<organism evidence="9 10">
    <name type="scientific">Streptomyces yaizuensis</name>
    <dbReference type="NCBI Taxonomy" id="2989713"/>
    <lineage>
        <taxon>Bacteria</taxon>
        <taxon>Bacillati</taxon>
        <taxon>Actinomycetota</taxon>
        <taxon>Actinomycetes</taxon>
        <taxon>Kitasatosporales</taxon>
        <taxon>Streptomycetaceae</taxon>
        <taxon>Streptomyces</taxon>
    </lineage>
</organism>
<keyword evidence="4 7" id="KW-0812">Transmembrane</keyword>
<evidence type="ECO:0000256" key="4">
    <source>
        <dbReference type="ARBA" id="ARBA00022692"/>
    </source>
</evidence>
<evidence type="ECO:0000256" key="2">
    <source>
        <dbReference type="ARBA" id="ARBA00006464"/>
    </source>
</evidence>
<dbReference type="InterPro" id="IPR003362">
    <property type="entry name" value="Bact_transf"/>
</dbReference>
<dbReference type="Pfam" id="PF02397">
    <property type="entry name" value="Bac_transf"/>
    <property type="match status" value="1"/>
</dbReference>
<dbReference type="PANTHER" id="PTHR30576">
    <property type="entry name" value="COLANIC BIOSYNTHESIS UDP-GLUCOSE LIPID CARRIER TRANSFERASE"/>
    <property type="match status" value="1"/>
</dbReference>
<comment type="subcellular location">
    <subcellularLocation>
        <location evidence="1">Membrane</location>
        <topology evidence="1">Multi-pass membrane protein</topology>
    </subcellularLocation>
</comment>
<feature type="transmembrane region" description="Helical" evidence="7">
    <location>
        <begin position="322"/>
        <end position="342"/>
    </location>
</feature>
<dbReference type="EMBL" id="BSBI01000003">
    <property type="protein sequence ID" value="GLF94345.1"/>
    <property type="molecule type" value="Genomic_DNA"/>
</dbReference>
<evidence type="ECO:0000256" key="7">
    <source>
        <dbReference type="SAM" id="Phobius"/>
    </source>
</evidence>
<sequence length="502" mass="53948">MTTESVPAPHTRSLTVTPAAVRHPVPLRLRPLGRRGPVPHARTAGLAAADVLALLLAVALLPPLAPLAPVLVPLALLQPALHACRGLYRPRLAPSALAELPTAAGIALLQWLILAEAARLYGSGAALGPREVFLAAALQAGFCCAGRALVHRAARRSAARRPRAALVAGQGPVARQVTAALQGRPEYGLLPVGRIRVPADTATGTETTGTVPVVTARHRQEGPPVPPALMGPQEIERAVTREDVRDVLFTRPPGADPETAAVLGLLARHGCRLWLVDGGATTGNLWCRTPGHDQLWGFSVQPLRDGPHRPAGRAVKRVLDTLLAALALVFAAPVLAVCALAVRLTDGPGVIFRQERVGLHGRPFTLLKFRTLCPVDEHESATRWNVAYDRRMSATGNLLRRTSLDELPQLWNVLKGDMSLVGPRPERPYFVAKFSHAHPGYQARHRMPVGITGLAQIHGLRGDTSIEERARFDNHYIDTWTPWRDVCILARTAASLFRLGGS</sequence>
<dbReference type="GO" id="GO:0016740">
    <property type="term" value="F:transferase activity"/>
    <property type="evidence" value="ECO:0007669"/>
    <property type="project" value="UniProtKB-KW"/>
</dbReference>
<keyword evidence="3 9" id="KW-0808">Transferase</keyword>
<evidence type="ECO:0000256" key="3">
    <source>
        <dbReference type="ARBA" id="ARBA00022679"/>
    </source>
</evidence>
<feature type="domain" description="Bacterial sugar transferase" evidence="8">
    <location>
        <begin position="316"/>
        <end position="497"/>
    </location>
</feature>
<evidence type="ECO:0000313" key="9">
    <source>
        <dbReference type="EMBL" id="GLF94345.1"/>
    </source>
</evidence>
<feature type="transmembrane region" description="Helical" evidence="7">
    <location>
        <begin position="132"/>
        <end position="150"/>
    </location>
</feature>
<dbReference type="Proteomes" id="UP001291653">
    <property type="component" value="Unassembled WGS sequence"/>
</dbReference>
<evidence type="ECO:0000256" key="5">
    <source>
        <dbReference type="ARBA" id="ARBA00022989"/>
    </source>
</evidence>
<comment type="caution">
    <text evidence="9">The sequence shown here is derived from an EMBL/GenBank/DDBJ whole genome shotgun (WGS) entry which is preliminary data.</text>
</comment>
<dbReference type="InterPro" id="IPR017475">
    <property type="entry name" value="EPS_sugar_tfrase"/>
</dbReference>
<accession>A0ABQ5NVE8</accession>
<evidence type="ECO:0000256" key="6">
    <source>
        <dbReference type="ARBA" id="ARBA00023136"/>
    </source>
</evidence>
<name>A0ABQ5NVE8_9ACTN</name>
<reference evidence="9 10" key="1">
    <citation type="submission" date="2022-10" db="EMBL/GenBank/DDBJ databases">
        <title>Draft genome sequence of Streptomyces sp. YSPA8.</title>
        <authorList>
            <person name="Moriuchi R."/>
            <person name="Dohra H."/>
            <person name="Yamamura H."/>
            <person name="Kodani S."/>
        </authorList>
    </citation>
    <scope>NUCLEOTIDE SEQUENCE [LARGE SCALE GENOMIC DNA]</scope>
    <source>
        <strain evidence="9 10">YSPA8</strain>
    </source>
</reference>
<protein>
    <submittedName>
        <fullName evidence="9">Sugar transferase</fullName>
    </submittedName>
</protein>
<comment type="similarity">
    <text evidence="2">Belongs to the bacterial sugar transferase family.</text>
</comment>
<dbReference type="NCBIfam" id="TIGR03025">
    <property type="entry name" value="EPS_sugtrans"/>
    <property type="match status" value="1"/>
</dbReference>
<dbReference type="PANTHER" id="PTHR30576:SF0">
    <property type="entry name" value="UNDECAPRENYL-PHOSPHATE N-ACETYLGALACTOSAMINYL 1-PHOSPHATE TRANSFERASE-RELATED"/>
    <property type="match status" value="1"/>
</dbReference>
<keyword evidence="10" id="KW-1185">Reference proteome</keyword>
<feature type="transmembrane region" description="Helical" evidence="7">
    <location>
        <begin position="100"/>
        <end position="120"/>
    </location>
</feature>
<evidence type="ECO:0000256" key="1">
    <source>
        <dbReference type="ARBA" id="ARBA00004141"/>
    </source>
</evidence>
<gene>
    <name evidence="9" type="ORF">SYYSPA8_08630</name>
</gene>
<feature type="transmembrane region" description="Helical" evidence="7">
    <location>
        <begin position="44"/>
        <end position="64"/>
    </location>
</feature>
<keyword evidence="6 7" id="KW-0472">Membrane</keyword>